<gene>
    <name evidence="3" type="ORF">GCM10012287_52550</name>
</gene>
<evidence type="ECO:0000256" key="1">
    <source>
        <dbReference type="SAM" id="MobiDB-lite"/>
    </source>
</evidence>
<feature type="domain" description="VWFA" evidence="2">
    <location>
        <begin position="47"/>
        <end position="216"/>
    </location>
</feature>
<dbReference type="CDD" id="cd00198">
    <property type="entry name" value="vWFA"/>
    <property type="match status" value="1"/>
</dbReference>
<sequence>MSIDYVKRPSGSPAEAATRQTERPSGLVNLRKTARVALEKAGLSGQRAAVYLVLDRSGSMRRYYRDGTLQHLAEQVLGLSANLDDDGTVPVVLFSTEVEGVAEVRLDAYENRIGPLNESLGHMGRTNYHLAIETVVDHYVASGTTDPAFVVFQTDGAPTSRSAAQRALCDAAKLPVFWQFMGFGDPESKQFDFLRKLDELPVPALRPVDNAGFFPAGPEPMRIPDEVLYAELMREFPSWLGAARRAGILSR</sequence>
<name>A0ABQ2MRF5_9ACTN</name>
<dbReference type="EMBL" id="BMMP01000023">
    <property type="protein sequence ID" value="GGO57206.1"/>
    <property type="molecule type" value="Genomic_DNA"/>
</dbReference>
<dbReference type="InterPro" id="IPR019303">
    <property type="entry name" value="vWA_TerF_C"/>
</dbReference>
<reference evidence="4" key="1">
    <citation type="journal article" date="2019" name="Int. J. Syst. Evol. Microbiol.">
        <title>The Global Catalogue of Microorganisms (GCM) 10K type strain sequencing project: providing services to taxonomists for standard genome sequencing and annotation.</title>
        <authorList>
            <consortium name="The Broad Institute Genomics Platform"/>
            <consortium name="The Broad Institute Genome Sequencing Center for Infectious Disease"/>
            <person name="Wu L."/>
            <person name="Ma J."/>
        </authorList>
    </citation>
    <scope>NUCLEOTIDE SEQUENCE [LARGE SCALE GENOMIC DNA]</scope>
    <source>
        <strain evidence="4">CGMCC 4.7178</strain>
    </source>
</reference>
<protein>
    <submittedName>
        <fullName evidence="3">Toxic cation resistance protein</fullName>
    </submittedName>
</protein>
<dbReference type="Pfam" id="PF10138">
    <property type="entry name" value="vWA-TerF-like"/>
    <property type="match status" value="1"/>
</dbReference>
<keyword evidence="4" id="KW-1185">Reference proteome</keyword>
<evidence type="ECO:0000313" key="4">
    <source>
        <dbReference type="Proteomes" id="UP000631535"/>
    </source>
</evidence>
<organism evidence="3 4">
    <name type="scientific">Streptomyces daqingensis</name>
    <dbReference type="NCBI Taxonomy" id="1472640"/>
    <lineage>
        <taxon>Bacteria</taxon>
        <taxon>Bacillati</taxon>
        <taxon>Actinomycetota</taxon>
        <taxon>Actinomycetes</taxon>
        <taxon>Kitasatosporales</taxon>
        <taxon>Streptomycetaceae</taxon>
        <taxon>Streptomyces</taxon>
    </lineage>
</organism>
<dbReference type="InterPro" id="IPR036465">
    <property type="entry name" value="vWFA_dom_sf"/>
</dbReference>
<proteinExistence type="predicted"/>
<dbReference type="InterPro" id="IPR002035">
    <property type="entry name" value="VWF_A"/>
</dbReference>
<dbReference type="RefSeq" id="WP_373292188.1">
    <property type="nucleotide sequence ID" value="NZ_BMMP01000023.1"/>
</dbReference>
<dbReference type="SMART" id="SM00327">
    <property type="entry name" value="VWA"/>
    <property type="match status" value="1"/>
</dbReference>
<dbReference type="SUPFAM" id="SSF53300">
    <property type="entry name" value="vWA-like"/>
    <property type="match status" value="1"/>
</dbReference>
<dbReference type="Proteomes" id="UP000631535">
    <property type="component" value="Unassembled WGS sequence"/>
</dbReference>
<evidence type="ECO:0000259" key="2">
    <source>
        <dbReference type="SMART" id="SM00327"/>
    </source>
</evidence>
<dbReference type="Gene3D" id="3.40.50.410">
    <property type="entry name" value="von Willebrand factor, type A domain"/>
    <property type="match status" value="1"/>
</dbReference>
<feature type="region of interest" description="Disordered" evidence="1">
    <location>
        <begin position="1"/>
        <end position="24"/>
    </location>
</feature>
<comment type="caution">
    <text evidence="3">The sequence shown here is derived from an EMBL/GenBank/DDBJ whole genome shotgun (WGS) entry which is preliminary data.</text>
</comment>
<accession>A0ABQ2MRF5</accession>
<evidence type="ECO:0000313" key="3">
    <source>
        <dbReference type="EMBL" id="GGO57206.1"/>
    </source>
</evidence>